<proteinExistence type="evidence at transcript level"/>
<organism evidence="1">
    <name type="scientific">Ixodes ricinus</name>
    <name type="common">Common tick</name>
    <name type="synonym">Acarus ricinus</name>
    <dbReference type="NCBI Taxonomy" id="34613"/>
    <lineage>
        <taxon>Eukaryota</taxon>
        <taxon>Metazoa</taxon>
        <taxon>Ecdysozoa</taxon>
        <taxon>Arthropoda</taxon>
        <taxon>Chelicerata</taxon>
        <taxon>Arachnida</taxon>
        <taxon>Acari</taxon>
        <taxon>Parasitiformes</taxon>
        <taxon>Ixodida</taxon>
        <taxon>Ixodoidea</taxon>
        <taxon>Ixodidae</taxon>
        <taxon>Ixodinae</taxon>
        <taxon>Ixodes</taxon>
    </lineage>
</organism>
<evidence type="ECO:0000313" key="1">
    <source>
        <dbReference type="EMBL" id="JAA66197.1"/>
    </source>
</evidence>
<name>A0A0K8R4W8_IXORI</name>
<accession>A0A0K8R4W8</accession>
<reference evidence="1" key="1">
    <citation type="submission" date="2012-12" db="EMBL/GenBank/DDBJ databases">
        <title>Identification and characterization of a phenylalanine ammonia-lyase gene family in Isatis indigotica Fort.</title>
        <authorList>
            <person name="Liu Q."/>
            <person name="Chen J."/>
            <person name="Zhou X."/>
            <person name="Di P."/>
            <person name="Xiao Y."/>
            <person name="Xuan H."/>
            <person name="Zhang L."/>
            <person name="Chen W."/>
        </authorList>
    </citation>
    <scope>NUCLEOTIDE SEQUENCE</scope>
    <source>
        <tissue evidence="1">Salivary gland</tissue>
    </source>
</reference>
<sequence>MGVTRGIVSHTCGRWYTGLLSRGQLTCAPKRQRLALPASRLQSSCSNRTSATVTTSFSPGTCTDLSSLKRTRRSSAVACVFSTRSQFRKLRKRSSLRITKHR</sequence>
<dbReference type="EMBL" id="GADI01007611">
    <property type="protein sequence ID" value="JAA66197.1"/>
    <property type="molecule type" value="mRNA"/>
</dbReference>
<protein>
    <submittedName>
        <fullName evidence="1">Uncharacterized protein</fullName>
    </submittedName>
</protein>
<dbReference type="AlphaFoldDB" id="A0A0K8R4W8"/>